<evidence type="ECO:0000256" key="4">
    <source>
        <dbReference type="ARBA" id="ARBA00022705"/>
    </source>
</evidence>
<evidence type="ECO:0000256" key="5">
    <source>
        <dbReference type="ARBA" id="ARBA00022932"/>
    </source>
</evidence>
<evidence type="ECO:0000256" key="1">
    <source>
        <dbReference type="ARBA" id="ARBA00012417"/>
    </source>
</evidence>
<dbReference type="GO" id="GO:0003887">
    <property type="term" value="F:DNA-directed DNA polymerase activity"/>
    <property type="evidence" value="ECO:0007669"/>
    <property type="project" value="UniProtKB-KW"/>
</dbReference>
<evidence type="ECO:0000313" key="9">
    <source>
        <dbReference type="Proteomes" id="UP000559010"/>
    </source>
</evidence>
<evidence type="ECO:0000313" key="8">
    <source>
        <dbReference type="EMBL" id="NMM50654.1"/>
    </source>
</evidence>
<comment type="catalytic activity">
    <reaction evidence="6">
        <text>DNA(n) + a 2'-deoxyribonucleoside 5'-triphosphate = DNA(n+1) + diphosphate</text>
        <dbReference type="Rhea" id="RHEA:22508"/>
        <dbReference type="Rhea" id="RHEA-COMP:17339"/>
        <dbReference type="Rhea" id="RHEA-COMP:17340"/>
        <dbReference type="ChEBI" id="CHEBI:33019"/>
        <dbReference type="ChEBI" id="CHEBI:61560"/>
        <dbReference type="ChEBI" id="CHEBI:173112"/>
        <dbReference type="EC" id="2.7.7.7"/>
    </reaction>
</comment>
<protein>
    <recommendedName>
        <fullName evidence="1">DNA-directed DNA polymerase</fullName>
        <ecNumber evidence="1">2.7.7.7</ecNumber>
    </recommendedName>
</protein>
<dbReference type="EC" id="2.7.7.7" evidence="1"/>
<evidence type="ECO:0000256" key="3">
    <source>
        <dbReference type="ARBA" id="ARBA00022695"/>
    </source>
</evidence>
<keyword evidence="3" id="KW-0548">Nucleotidyltransferase</keyword>
<proteinExistence type="predicted"/>
<reference evidence="8 9" key="1">
    <citation type="submission" date="2020-04" db="EMBL/GenBank/DDBJ databases">
        <title>Flammeovirgaceae bacterium KN852 isolated from deep sea.</title>
        <authorList>
            <person name="Zhang D.-C."/>
        </authorList>
    </citation>
    <scope>NUCLEOTIDE SEQUENCE [LARGE SCALE GENOMIC DNA]</scope>
    <source>
        <strain evidence="8 9">KN852</strain>
    </source>
</reference>
<evidence type="ECO:0000259" key="7">
    <source>
        <dbReference type="SMART" id="SM00481"/>
    </source>
</evidence>
<comment type="caution">
    <text evidence="8">The sequence shown here is derived from an EMBL/GenBank/DDBJ whole genome shotgun (WGS) entry which is preliminary data.</text>
</comment>
<dbReference type="InterPro" id="IPR004013">
    <property type="entry name" value="PHP_dom"/>
</dbReference>
<keyword evidence="2" id="KW-0808">Transferase</keyword>
<dbReference type="GO" id="GO:0008408">
    <property type="term" value="F:3'-5' exonuclease activity"/>
    <property type="evidence" value="ECO:0007669"/>
    <property type="project" value="InterPro"/>
</dbReference>
<evidence type="ECO:0000256" key="2">
    <source>
        <dbReference type="ARBA" id="ARBA00022679"/>
    </source>
</evidence>
<dbReference type="InterPro" id="IPR016195">
    <property type="entry name" value="Pol/histidinol_Pase-like"/>
</dbReference>
<dbReference type="Gene3D" id="3.20.20.140">
    <property type="entry name" value="Metal-dependent hydrolases"/>
    <property type="match status" value="2"/>
</dbReference>
<dbReference type="Gene3D" id="1.10.150.870">
    <property type="match status" value="1"/>
</dbReference>
<dbReference type="Pfam" id="PF14579">
    <property type="entry name" value="HHH_6"/>
    <property type="match status" value="1"/>
</dbReference>
<evidence type="ECO:0000256" key="6">
    <source>
        <dbReference type="ARBA" id="ARBA00049244"/>
    </source>
</evidence>
<dbReference type="InterPro" id="IPR011708">
    <property type="entry name" value="DNA_pol3_alpha_NTPase_dom"/>
</dbReference>
<sequence>MYLNCHTWFSLKYGTLSPQQLIDEALKNGIHKLVLTDIHNTSAYIELIRLIKEQSAPLEIITGIEFRNNNKLAYILIARSNKGFELINRYLSGLNTQKVSPESRAPQLEDTYIIYPWANNTPVNLKANEYIGIRPEQTHHLYRLTNSQLIDKGVILQPVTFNSKTGYNTHRLLRAIHHNTLLSKLDPGLQASQNEFMVPESKLLEYYWQYPKIIANTEQILENCNINFELGTNKNKKQLTDKASDHHQLKTKALEGFRRRYEHYNSYAMERLLKELDVIEKHGFESYFLITLDIIEYAKHKNYAHVGRGSGANSMVAYCLGITEVDPIELDLYFERFLNPYRSSPPDFDIDFSWQDRDDVTRYIFERHGTEHTALLATYVTFQGRSIIRELGKVFGLPKEEIDKIVREPARYANSDEISGLIFRYGKRLQDMPRNLSIHAGGVLITEKPIYSFTATDLPPKGFPITHFDMFSAEDMGIHKYDILSQRGLGHIKDSVALVGRNKKINIDITRTEKFKKDDKIKQLLRSGRTMGAFYVESPAMRMLLGKLKCEDYITLVAASSIIRPGVARSGMMREYIQRHHNPDNFEYLHPKMKELMKETYGVMVYQEDVIKVAHHFAGLDLAEADILRRGMSGKYRSRKEFQRVEEKFFTNCKEKGYPEAIYKEVWRQIESFSGYSFSKAHSASYAVESYQSLYLKAHFPIEFMVGVINNFGGFYKTEFYFHEAKRSGAIIQAPCVNNSEYLTSINGKEIFVGFIHLKSLETKVAQRIVSERKNNGPFTGLQNFIERVMPGPEQIYILIRIGAFRFTGEEKRALLWQSKLYYGNKEKSKAKLPGGDMFNSRVKNYSLPKLDKIPFEDAFDELELLGFPLCDPFNLLPEQSVLPQSGKDMSKHLKKRFFITGYLVTIKHTHTKDKKTMFFGTFIDKNGDFFDTTHFPNTAKQYPFRGAGFYNIEGIVVEDFGYPMIEVSKMEKMPMIDREKLREKELRIAN</sequence>
<dbReference type="SMART" id="SM00481">
    <property type="entry name" value="POLIIIAc"/>
    <property type="match status" value="1"/>
</dbReference>
<feature type="domain" description="Polymerase/histidinol phosphatase N-terminal" evidence="7">
    <location>
        <begin position="1"/>
        <end position="70"/>
    </location>
</feature>
<keyword evidence="5" id="KW-0239">DNA-directed DNA polymerase</keyword>
<dbReference type="EMBL" id="JABBNU010000014">
    <property type="protein sequence ID" value="NMM50654.1"/>
    <property type="molecule type" value="Genomic_DNA"/>
</dbReference>
<dbReference type="RefSeq" id="WP_169685012.1">
    <property type="nucleotide sequence ID" value="NZ_JABBNU010000014.1"/>
</dbReference>
<keyword evidence="4" id="KW-0235">DNA replication</keyword>
<dbReference type="Pfam" id="PF17657">
    <property type="entry name" value="DNA_pol3_finger"/>
    <property type="match status" value="1"/>
</dbReference>
<gene>
    <name evidence="8" type="ORF">HH304_19750</name>
</gene>
<name>A0A848J8A3_9BACT</name>
<dbReference type="InterPro" id="IPR029460">
    <property type="entry name" value="DNAPol_HHH"/>
</dbReference>
<dbReference type="NCBIfam" id="TIGR00594">
    <property type="entry name" value="polc"/>
    <property type="match status" value="1"/>
</dbReference>
<dbReference type="Pfam" id="PF02811">
    <property type="entry name" value="PHP"/>
    <property type="match status" value="1"/>
</dbReference>
<dbReference type="SUPFAM" id="SSF89550">
    <property type="entry name" value="PHP domain-like"/>
    <property type="match status" value="1"/>
</dbReference>
<dbReference type="GO" id="GO:0006260">
    <property type="term" value="P:DNA replication"/>
    <property type="evidence" value="ECO:0007669"/>
    <property type="project" value="UniProtKB-KW"/>
</dbReference>
<dbReference type="Pfam" id="PF07733">
    <property type="entry name" value="DNA_pol3_alpha"/>
    <property type="match status" value="1"/>
</dbReference>
<keyword evidence="9" id="KW-1185">Reference proteome</keyword>
<dbReference type="PANTHER" id="PTHR32294">
    <property type="entry name" value="DNA POLYMERASE III SUBUNIT ALPHA"/>
    <property type="match status" value="1"/>
</dbReference>
<dbReference type="InterPro" id="IPR040982">
    <property type="entry name" value="DNA_pol3_finger"/>
</dbReference>
<organism evidence="8 9">
    <name type="scientific">Marinigracilibium pacificum</name>
    <dbReference type="NCBI Taxonomy" id="2729599"/>
    <lineage>
        <taxon>Bacteria</taxon>
        <taxon>Pseudomonadati</taxon>
        <taxon>Bacteroidota</taxon>
        <taxon>Cytophagia</taxon>
        <taxon>Cytophagales</taxon>
        <taxon>Flammeovirgaceae</taxon>
        <taxon>Marinigracilibium</taxon>
    </lineage>
</organism>
<accession>A0A848J8A3</accession>
<dbReference type="Proteomes" id="UP000559010">
    <property type="component" value="Unassembled WGS sequence"/>
</dbReference>
<dbReference type="InterPro" id="IPR003141">
    <property type="entry name" value="Pol/His_phosphatase_N"/>
</dbReference>
<dbReference type="AlphaFoldDB" id="A0A848J8A3"/>
<dbReference type="InterPro" id="IPR004805">
    <property type="entry name" value="DnaE2/DnaE/PolC"/>
</dbReference>